<dbReference type="InterPro" id="IPR000182">
    <property type="entry name" value="GNAT_dom"/>
</dbReference>
<protein>
    <submittedName>
        <fullName evidence="2">Ribosomal protein S18 acetylase RimI-like enzyme</fullName>
    </submittedName>
</protein>
<dbReference type="InterPro" id="IPR016181">
    <property type="entry name" value="Acyl_CoA_acyltransferase"/>
</dbReference>
<keyword evidence="2" id="KW-0689">Ribosomal protein</keyword>
<dbReference type="RefSeq" id="WP_133560691.1">
    <property type="nucleotide sequence ID" value="NZ_SNZA01000001.1"/>
</dbReference>
<dbReference type="SUPFAM" id="SSF55729">
    <property type="entry name" value="Acyl-CoA N-acyltransferases (Nat)"/>
    <property type="match status" value="1"/>
</dbReference>
<keyword evidence="3" id="KW-1185">Reference proteome</keyword>
<organism evidence="2 3">
    <name type="scientific">Marinomonas communis</name>
    <dbReference type="NCBI Taxonomy" id="28254"/>
    <lineage>
        <taxon>Bacteria</taxon>
        <taxon>Pseudomonadati</taxon>
        <taxon>Pseudomonadota</taxon>
        <taxon>Gammaproteobacteria</taxon>
        <taxon>Oceanospirillales</taxon>
        <taxon>Oceanospirillaceae</taxon>
        <taxon>Marinomonas</taxon>
    </lineage>
</organism>
<dbReference type="PROSITE" id="PS51186">
    <property type="entry name" value="GNAT"/>
    <property type="match status" value="1"/>
</dbReference>
<dbReference type="CDD" id="cd04301">
    <property type="entry name" value="NAT_SF"/>
    <property type="match status" value="1"/>
</dbReference>
<comment type="caution">
    <text evidence="2">The sequence shown here is derived from an EMBL/GenBank/DDBJ whole genome shotgun (WGS) entry which is preliminary data.</text>
</comment>
<feature type="domain" description="N-acetyltransferase" evidence="1">
    <location>
        <begin position="1"/>
        <end position="158"/>
    </location>
</feature>
<proteinExistence type="predicted"/>
<reference evidence="2 3" key="1">
    <citation type="submission" date="2019-03" db="EMBL/GenBank/DDBJ databases">
        <title>Genomic Encyclopedia of Type Strains, Phase IV (KMG-IV): sequencing the most valuable type-strain genomes for metagenomic binning, comparative biology and taxonomic classification.</title>
        <authorList>
            <person name="Goeker M."/>
        </authorList>
    </citation>
    <scope>NUCLEOTIDE SEQUENCE [LARGE SCALE GENOMIC DNA]</scope>
    <source>
        <strain evidence="2 3">DSM 5604</strain>
    </source>
</reference>
<name>A0A4R6XF70_9GAMM</name>
<keyword evidence="2" id="KW-0687">Ribonucleoprotein</keyword>
<dbReference type="GO" id="GO:0005840">
    <property type="term" value="C:ribosome"/>
    <property type="evidence" value="ECO:0007669"/>
    <property type="project" value="UniProtKB-KW"/>
</dbReference>
<dbReference type="GO" id="GO:0016747">
    <property type="term" value="F:acyltransferase activity, transferring groups other than amino-acyl groups"/>
    <property type="evidence" value="ECO:0007669"/>
    <property type="project" value="InterPro"/>
</dbReference>
<dbReference type="Pfam" id="PF00583">
    <property type="entry name" value="Acetyltransf_1"/>
    <property type="match status" value="1"/>
</dbReference>
<evidence type="ECO:0000313" key="3">
    <source>
        <dbReference type="Proteomes" id="UP000295729"/>
    </source>
</evidence>
<evidence type="ECO:0000313" key="2">
    <source>
        <dbReference type="EMBL" id="TDR15897.1"/>
    </source>
</evidence>
<sequence>MIRAIQPSDWPTIMKIQNEAYDEITPEPLSVLQGKWRRSPELCFVYENEGVIQAYLLAHTWAGTALPSLGVELEDGVGDEYVFLHDLAVSSNVQGSGIGPKLVEQLFLNSAKAGLHSFFLVSVQASVGYWQRFGFCSIPQIVSSSYGEDAVVMQILEEEANVML</sequence>
<dbReference type="OrthoDB" id="359414at2"/>
<dbReference type="Proteomes" id="UP000295729">
    <property type="component" value="Unassembled WGS sequence"/>
</dbReference>
<dbReference type="EMBL" id="SNZA01000001">
    <property type="protein sequence ID" value="TDR15897.1"/>
    <property type="molecule type" value="Genomic_DNA"/>
</dbReference>
<dbReference type="Gene3D" id="3.40.630.30">
    <property type="match status" value="1"/>
</dbReference>
<evidence type="ECO:0000259" key="1">
    <source>
        <dbReference type="PROSITE" id="PS51186"/>
    </source>
</evidence>
<accession>A0A4R6XF70</accession>
<dbReference type="AlphaFoldDB" id="A0A4R6XF70"/>
<gene>
    <name evidence="2" type="ORF">C8D85_1276</name>
</gene>